<dbReference type="SUPFAM" id="SSF56672">
    <property type="entry name" value="DNA/RNA polymerases"/>
    <property type="match status" value="1"/>
</dbReference>
<dbReference type="EMBL" id="CP144748">
    <property type="protein sequence ID" value="WVZ72675.1"/>
    <property type="molecule type" value="Genomic_DNA"/>
</dbReference>
<dbReference type="CDD" id="cd01650">
    <property type="entry name" value="RT_nLTR_like"/>
    <property type="match status" value="1"/>
</dbReference>
<dbReference type="PANTHER" id="PTHR33116">
    <property type="entry name" value="REVERSE TRANSCRIPTASE ZINC-BINDING DOMAIN-CONTAINING PROTEIN-RELATED-RELATED"/>
    <property type="match status" value="1"/>
</dbReference>
<dbReference type="InterPro" id="IPR026960">
    <property type="entry name" value="RVT-Znf"/>
</dbReference>
<organism evidence="2 3">
    <name type="scientific">Paspalum notatum var. saurae</name>
    <dbReference type="NCBI Taxonomy" id="547442"/>
    <lineage>
        <taxon>Eukaryota</taxon>
        <taxon>Viridiplantae</taxon>
        <taxon>Streptophyta</taxon>
        <taxon>Embryophyta</taxon>
        <taxon>Tracheophyta</taxon>
        <taxon>Spermatophyta</taxon>
        <taxon>Magnoliopsida</taxon>
        <taxon>Liliopsida</taxon>
        <taxon>Poales</taxon>
        <taxon>Poaceae</taxon>
        <taxon>PACMAD clade</taxon>
        <taxon>Panicoideae</taxon>
        <taxon>Andropogonodae</taxon>
        <taxon>Paspaleae</taxon>
        <taxon>Paspalinae</taxon>
        <taxon>Paspalum</taxon>
    </lineage>
</organism>
<dbReference type="AlphaFoldDB" id="A0AAQ3TG28"/>
<evidence type="ECO:0000313" key="2">
    <source>
        <dbReference type="EMBL" id="WVZ72675.1"/>
    </source>
</evidence>
<dbReference type="PROSITE" id="PS50878">
    <property type="entry name" value="RT_POL"/>
    <property type="match status" value="1"/>
</dbReference>
<evidence type="ECO:0000313" key="3">
    <source>
        <dbReference type="Proteomes" id="UP001341281"/>
    </source>
</evidence>
<name>A0AAQ3TG28_PASNO</name>
<dbReference type="Pfam" id="PF00078">
    <property type="entry name" value="RVT_1"/>
    <property type="match status" value="1"/>
</dbReference>
<dbReference type="InterPro" id="IPR000477">
    <property type="entry name" value="RT_dom"/>
</dbReference>
<evidence type="ECO:0000259" key="1">
    <source>
        <dbReference type="PROSITE" id="PS50878"/>
    </source>
</evidence>
<dbReference type="Proteomes" id="UP001341281">
    <property type="component" value="Chromosome 04"/>
</dbReference>
<feature type="domain" description="Reverse transcriptase" evidence="1">
    <location>
        <begin position="6"/>
        <end position="270"/>
    </location>
</feature>
<dbReference type="Pfam" id="PF13966">
    <property type="entry name" value="zf-RVT"/>
    <property type="match status" value="1"/>
</dbReference>
<keyword evidence="3" id="KW-1185">Reference proteome</keyword>
<gene>
    <name evidence="2" type="ORF">U9M48_021095</name>
</gene>
<reference evidence="2 3" key="1">
    <citation type="submission" date="2024-02" db="EMBL/GenBank/DDBJ databases">
        <title>High-quality chromosome-scale genome assembly of Pensacola bahiagrass (Paspalum notatum Flugge var. saurae).</title>
        <authorList>
            <person name="Vega J.M."/>
            <person name="Podio M."/>
            <person name="Orjuela J."/>
            <person name="Siena L.A."/>
            <person name="Pessino S.C."/>
            <person name="Combes M.C."/>
            <person name="Mariac C."/>
            <person name="Albertini E."/>
            <person name="Pupilli F."/>
            <person name="Ortiz J.P.A."/>
            <person name="Leblanc O."/>
        </authorList>
    </citation>
    <scope>NUCLEOTIDE SEQUENCE [LARGE SCALE GENOMIC DNA]</scope>
    <source>
        <strain evidence="2">R1</strain>
        <tissue evidence="2">Leaf</tissue>
    </source>
</reference>
<dbReference type="PANTHER" id="PTHR33116:SF87">
    <property type="entry name" value="OS01G0158850 PROTEIN"/>
    <property type="match status" value="1"/>
</dbReference>
<sequence length="636" mass="74417">MAMFYDFYKGDLCLFSLNFGVITLLPKCQEAVKIQHFKIFTKLATNRINAIAQKVIQPSQTAFLPGRYILEEVTILHETIHELHRKKFNGIIFKVDFEKAYDKVKWPFLQQTLRMKGFSPLWYQWIQDFVSKGSVAVKVNNDVGRYFKTDKGLGQGDPLSPILFNLVVDMLAIFVTRAKEDGQISGLTPHLVDGGLSILQYADDTILFIEHDLEQAKNLKIILCAFEKLSGLKINFHKSKLFCYGETKDYVEHYSHRFIKKLSGWKGKLLSYGGRLVLINSVLSSLAMFMMSFFEIPKSILKKLDFYRSSFFWQGDNHKRKYRLTIGIYFACQRIKEEWNVCLLSKWLFKLINEEGIWQTILKRKYLRAKTIGEVQWKSGDSHFWSGLMKVKGRFLQLSSFILHDGSQIRFWEDRWFGHLPLKIQYPSLYNIARKKNVTVSSVLSSIPLNIFFRKALVGEKLQKWKKLVTKIALVQLDDQPDSLKWDVFKQDQFTVNSMYEHLMNQNALPLHKHLWKLKLPVKIKIYLWFLFKGVILTKDNLIKRHWSGDGRCCFCDSNESIQHLFFDCHVVIFRATYWARQWSVLQSVAKRQLIKSACRKLESLAMEIFANHSSLRAVCSNCLNWLCANLLQRPE</sequence>
<dbReference type="InterPro" id="IPR043502">
    <property type="entry name" value="DNA/RNA_pol_sf"/>
</dbReference>
<accession>A0AAQ3TG28</accession>
<proteinExistence type="predicted"/>
<protein>
    <recommendedName>
        <fullName evidence="1">Reverse transcriptase domain-containing protein</fullName>
    </recommendedName>
</protein>